<dbReference type="EMBL" id="JAPVOI010000004">
    <property type="protein sequence ID" value="MCZ4090265.1"/>
    <property type="molecule type" value="Genomic_DNA"/>
</dbReference>
<comment type="caution">
    <text evidence="1">The sequence shown here is derived from an EMBL/GenBank/DDBJ whole genome shotgun (WGS) entry which is preliminary data.</text>
</comment>
<proteinExistence type="predicted"/>
<evidence type="ECO:0000313" key="2">
    <source>
        <dbReference type="Proteomes" id="UP001079430"/>
    </source>
</evidence>
<organism evidence="1 2">
    <name type="scientific">Sinorhizobium psoraleae</name>
    <dbReference type="NCBI Taxonomy" id="520838"/>
    <lineage>
        <taxon>Bacteria</taxon>
        <taxon>Pseudomonadati</taxon>
        <taxon>Pseudomonadota</taxon>
        <taxon>Alphaproteobacteria</taxon>
        <taxon>Hyphomicrobiales</taxon>
        <taxon>Rhizobiaceae</taxon>
        <taxon>Sinorhizobium/Ensifer group</taxon>
        <taxon>Sinorhizobium</taxon>
    </lineage>
</organism>
<dbReference type="RefSeq" id="WP_269277987.1">
    <property type="nucleotide sequence ID" value="NZ_JAPVOI010000004.1"/>
</dbReference>
<dbReference type="Proteomes" id="UP001079430">
    <property type="component" value="Unassembled WGS sequence"/>
</dbReference>
<name>A0ABT4KE68_9HYPH</name>
<protein>
    <submittedName>
        <fullName evidence="1">Uncharacterized protein</fullName>
    </submittedName>
</protein>
<gene>
    <name evidence="1" type="ORF">O3W52_09395</name>
</gene>
<reference evidence="1" key="1">
    <citation type="submission" date="2022-10" db="EMBL/GenBank/DDBJ databases">
        <title>Whole genome sequencing of three plant growth promoting bacteria isolated from Vachellia tortilis subsp. raddiana in Morocco.</title>
        <authorList>
            <person name="Hnini M."/>
            <person name="Zouagui R."/>
            <person name="Zouagui H."/>
            <person name="Chemao Elfihri M.-W."/>
            <person name="Ibrahimi A."/>
            <person name="Sbabou L."/>
            <person name="Aurag J."/>
        </authorList>
    </citation>
    <scope>NUCLEOTIDE SEQUENCE</scope>
    <source>
        <strain evidence="1">LMR678</strain>
    </source>
</reference>
<evidence type="ECO:0000313" key="1">
    <source>
        <dbReference type="EMBL" id="MCZ4090265.1"/>
    </source>
</evidence>
<sequence length="57" mass="6820">MDMMAMAYLFDMLSKNRRWEESFEPRRPRRKALMGRLISAITRKLPPEKCREDCGTV</sequence>
<accession>A0ABT4KE68</accession>
<keyword evidence="2" id="KW-1185">Reference proteome</keyword>